<dbReference type="AlphaFoldDB" id="A0A1Y5PNX2"/>
<sequence>MELPGARVEQQQVAFADRGAHVVDAADHRHPHRARDDDDMGGQRPFLEHDALQAAAVIFEQFGGAEVARDQDRILPKAHLRRGAHLPRHDTDQPVRQILQIVHAVAQQRIVDLAHPHPGALLDALDRRLGGQPAVDRLVDAPRPALVIGEHLVGLDDLLMLAADAEIGRTRHAVDLLAHLVEGRVHPMALGLGIVGDRMLDRDARLVEYRHTGAHAVDQLLPVQPLRRLVGGGGVGAGGGVDQVGIGDQLGQHHRDGLQRLDLDLFVTARIAVLDAQDADRALAADDRHPGEAVEQFLARFGAIGKVGVRGGFVEVQRLDLLGDRADQPFAEAEPGDVDRLLLQPARCIEFERAVAQQIDRADFAVEAFANDADDLIELALRVDARRHHLVQPGQYGARGLGGRRRRGRGVGHRNPANRRMRRAPIARVRLSVLFLCGAKFRHWLSAGVAGAAANPPGVVPVVMAGPMGIAGAGVVITAGGGAYFASQAITSA</sequence>
<evidence type="ECO:0000313" key="2">
    <source>
        <dbReference type="EMBL" id="SBV31719.1"/>
    </source>
</evidence>
<gene>
    <name evidence="2" type="ORF">SPPYR_0599</name>
</gene>
<dbReference type="EMBL" id="LT598653">
    <property type="protein sequence ID" value="SBV31719.1"/>
    <property type="molecule type" value="Genomic_DNA"/>
</dbReference>
<proteinExistence type="predicted"/>
<name>A0A1Y5PNX2_9SPHN</name>
<evidence type="ECO:0000256" key="1">
    <source>
        <dbReference type="SAM" id="MobiDB-lite"/>
    </source>
</evidence>
<dbReference type="KEGG" id="sphu:SPPYR_0599"/>
<accession>A0A1Y5PNX2</accession>
<feature type="compositionally biased region" description="Basic and acidic residues" evidence="1">
    <location>
        <begin position="19"/>
        <end position="28"/>
    </location>
</feature>
<organism evidence="2">
    <name type="scientific">uncultured Sphingopyxis sp</name>
    <dbReference type="NCBI Taxonomy" id="310581"/>
    <lineage>
        <taxon>Bacteria</taxon>
        <taxon>Pseudomonadati</taxon>
        <taxon>Pseudomonadota</taxon>
        <taxon>Alphaproteobacteria</taxon>
        <taxon>Sphingomonadales</taxon>
        <taxon>Sphingomonadaceae</taxon>
        <taxon>Sphingopyxis</taxon>
        <taxon>environmental samples</taxon>
    </lineage>
</organism>
<reference evidence="2" key="1">
    <citation type="submission" date="2016-03" db="EMBL/GenBank/DDBJ databases">
        <authorList>
            <person name="Ploux O."/>
        </authorList>
    </citation>
    <scope>NUCLEOTIDE SEQUENCE</scope>
    <source>
        <strain evidence="2">UC10</strain>
    </source>
</reference>
<feature type="region of interest" description="Disordered" evidence="1">
    <location>
        <begin position="19"/>
        <end position="44"/>
    </location>
</feature>
<protein>
    <submittedName>
        <fullName evidence="2">Uncharacterized protein</fullName>
    </submittedName>
</protein>